<dbReference type="GO" id="GO:0000155">
    <property type="term" value="F:phosphorelay sensor kinase activity"/>
    <property type="evidence" value="ECO:0007669"/>
    <property type="project" value="InterPro"/>
</dbReference>
<dbReference type="PANTHER" id="PTHR45453:SF1">
    <property type="entry name" value="PHOSPHATE REGULON SENSOR PROTEIN PHOR"/>
    <property type="match status" value="1"/>
</dbReference>
<keyword evidence="9" id="KW-0472">Membrane</keyword>
<dbReference type="PRINTS" id="PR00344">
    <property type="entry name" value="BCTRLSENSOR"/>
</dbReference>
<dbReference type="InterPro" id="IPR050351">
    <property type="entry name" value="BphY/WalK/GraS-like"/>
</dbReference>
<dbReference type="EC" id="2.7.13.3" evidence="3"/>
<dbReference type="InterPro" id="IPR003661">
    <property type="entry name" value="HisK_dim/P_dom"/>
</dbReference>
<dbReference type="CDD" id="cd00082">
    <property type="entry name" value="HisKA"/>
    <property type="match status" value="1"/>
</dbReference>
<dbReference type="InterPro" id="IPR003594">
    <property type="entry name" value="HATPase_dom"/>
</dbReference>
<dbReference type="FunFam" id="1.10.287.130:FF:000001">
    <property type="entry name" value="Two-component sensor histidine kinase"/>
    <property type="match status" value="1"/>
</dbReference>
<proteinExistence type="predicted"/>
<name>A0A1G5CYA2_9FIRM</name>
<feature type="transmembrane region" description="Helical" evidence="9">
    <location>
        <begin position="175"/>
        <end position="197"/>
    </location>
</feature>
<dbReference type="SUPFAM" id="SSF55874">
    <property type="entry name" value="ATPase domain of HSP90 chaperone/DNA topoisomerase II/histidine kinase"/>
    <property type="match status" value="1"/>
</dbReference>
<reference evidence="12" key="1">
    <citation type="submission" date="2016-10" db="EMBL/GenBank/DDBJ databases">
        <authorList>
            <person name="Varghese N."/>
            <person name="Submissions S."/>
        </authorList>
    </citation>
    <scope>NUCLEOTIDE SEQUENCE [LARGE SCALE GENOMIC DNA]</scope>
    <source>
        <strain evidence="12">XBD2006</strain>
    </source>
</reference>
<comment type="subcellular location">
    <subcellularLocation>
        <location evidence="2">Membrane</location>
    </subcellularLocation>
</comment>
<dbReference type="Gene3D" id="3.30.565.10">
    <property type="entry name" value="Histidine kinase-like ATPase, C-terminal domain"/>
    <property type="match status" value="1"/>
</dbReference>
<dbReference type="Pfam" id="PF00512">
    <property type="entry name" value="HisKA"/>
    <property type="match status" value="1"/>
</dbReference>
<keyword evidence="9" id="KW-1133">Transmembrane helix</keyword>
<gene>
    <name evidence="11" type="ORF">SAMN02910451_01291</name>
</gene>
<dbReference type="OrthoDB" id="9813151at2"/>
<accession>A0A1G5CYA2</accession>
<evidence type="ECO:0000256" key="2">
    <source>
        <dbReference type="ARBA" id="ARBA00004370"/>
    </source>
</evidence>
<dbReference type="RefSeq" id="WP_074461957.1">
    <property type="nucleotide sequence ID" value="NZ_FMUR01000007.1"/>
</dbReference>
<dbReference type="SMART" id="SM00387">
    <property type="entry name" value="HATPase_c"/>
    <property type="match status" value="1"/>
</dbReference>
<evidence type="ECO:0000256" key="9">
    <source>
        <dbReference type="SAM" id="Phobius"/>
    </source>
</evidence>
<evidence type="ECO:0000256" key="7">
    <source>
        <dbReference type="ARBA" id="ARBA00023012"/>
    </source>
</evidence>
<organism evidence="11 12">
    <name type="scientific">Butyrivibrio hungatei</name>
    <dbReference type="NCBI Taxonomy" id="185008"/>
    <lineage>
        <taxon>Bacteria</taxon>
        <taxon>Bacillati</taxon>
        <taxon>Bacillota</taxon>
        <taxon>Clostridia</taxon>
        <taxon>Lachnospirales</taxon>
        <taxon>Lachnospiraceae</taxon>
        <taxon>Butyrivibrio</taxon>
    </lineage>
</organism>
<evidence type="ECO:0000256" key="1">
    <source>
        <dbReference type="ARBA" id="ARBA00000085"/>
    </source>
</evidence>
<dbReference type="InterPro" id="IPR036890">
    <property type="entry name" value="HATPase_C_sf"/>
</dbReference>
<evidence type="ECO:0000256" key="6">
    <source>
        <dbReference type="ARBA" id="ARBA00022777"/>
    </source>
</evidence>
<dbReference type="SUPFAM" id="SSF47384">
    <property type="entry name" value="Homodimeric domain of signal transducing histidine kinase"/>
    <property type="match status" value="1"/>
</dbReference>
<evidence type="ECO:0000259" key="10">
    <source>
        <dbReference type="PROSITE" id="PS50109"/>
    </source>
</evidence>
<dbReference type="PROSITE" id="PS50109">
    <property type="entry name" value="HIS_KIN"/>
    <property type="match status" value="1"/>
</dbReference>
<protein>
    <recommendedName>
        <fullName evidence="3">histidine kinase</fullName>
        <ecNumber evidence="3">2.7.13.3</ecNumber>
    </recommendedName>
</protein>
<dbReference type="PANTHER" id="PTHR45453">
    <property type="entry name" value="PHOSPHATE REGULON SENSOR PROTEIN PHOR"/>
    <property type="match status" value="1"/>
</dbReference>
<dbReference type="GO" id="GO:0016036">
    <property type="term" value="P:cellular response to phosphate starvation"/>
    <property type="evidence" value="ECO:0007669"/>
    <property type="project" value="TreeGrafter"/>
</dbReference>
<evidence type="ECO:0000256" key="5">
    <source>
        <dbReference type="ARBA" id="ARBA00022679"/>
    </source>
</evidence>
<dbReference type="GO" id="GO:0004721">
    <property type="term" value="F:phosphoprotein phosphatase activity"/>
    <property type="evidence" value="ECO:0007669"/>
    <property type="project" value="TreeGrafter"/>
</dbReference>
<dbReference type="SMART" id="SM00388">
    <property type="entry name" value="HisKA"/>
    <property type="match status" value="1"/>
</dbReference>
<sequence>MLKRMRCRMIIAAMAAFLAVILMVAFLVNLINYRAVTKRLDETIMTIYEFEEKKPQPPNPGMNNGQPGGGDNQAVPGPQAPPDGPFRGSPDAEAGYMTRFFVARLDEDGNVMSTSLDFVASVDASGAKQLAEQVNLGKKDRGYIKEFRFRKIRSGDFTMIVFLNSMRELQFMRTLRSLTIVVSIESLILVFILVVLFSNRAIRPIANNIRRQKQFITDASHELKTPLTSISTSLDVLSMEREDDEWLDNIRKQTGRMSKLVSELVQLSRLDEDIPLPDKEHFSLSAVAWEVAEIFEAQAKASEKNFFVDIKDDVNLYGDKAAIHQMLSVLLDNAIRYSNPNADIRFSVYKKKNKVVIEVFNTCDLSPIPDTEKLFDRFYRPDASRSTQTGGNGIGLAIAKAAAEAHGGTISADCPAGKTMTIKVKI</sequence>
<feature type="domain" description="Histidine kinase" evidence="10">
    <location>
        <begin position="218"/>
        <end position="426"/>
    </location>
</feature>
<dbReference type="InterPro" id="IPR005467">
    <property type="entry name" value="His_kinase_dom"/>
</dbReference>
<dbReference type="Pfam" id="PF02518">
    <property type="entry name" value="HATPase_c"/>
    <property type="match status" value="1"/>
</dbReference>
<dbReference type="EMBL" id="FMUR01000007">
    <property type="protein sequence ID" value="SCY07425.1"/>
    <property type="molecule type" value="Genomic_DNA"/>
</dbReference>
<keyword evidence="4" id="KW-0597">Phosphoprotein</keyword>
<dbReference type="InterPro" id="IPR036097">
    <property type="entry name" value="HisK_dim/P_sf"/>
</dbReference>
<dbReference type="Gene3D" id="1.10.287.130">
    <property type="match status" value="1"/>
</dbReference>
<keyword evidence="12" id="KW-1185">Reference proteome</keyword>
<evidence type="ECO:0000313" key="11">
    <source>
        <dbReference type="EMBL" id="SCY07425.1"/>
    </source>
</evidence>
<dbReference type="GO" id="GO:0005886">
    <property type="term" value="C:plasma membrane"/>
    <property type="evidence" value="ECO:0007669"/>
    <property type="project" value="TreeGrafter"/>
</dbReference>
<evidence type="ECO:0000256" key="3">
    <source>
        <dbReference type="ARBA" id="ARBA00012438"/>
    </source>
</evidence>
<dbReference type="AlphaFoldDB" id="A0A1G5CYA2"/>
<feature type="region of interest" description="Disordered" evidence="8">
    <location>
        <begin position="51"/>
        <end position="88"/>
    </location>
</feature>
<dbReference type="Proteomes" id="UP000183047">
    <property type="component" value="Unassembled WGS sequence"/>
</dbReference>
<dbReference type="InterPro" id="IPR004358">
    <property type="entry name" value="Sig_transdc_His_kin-like_C"/>
</dbReference>
<keyword evidence="6 11" id="KW-0418">Kinase</keyword>
<keyword evidence="7" id="KW-0902">Two-component regulatory system</keyword>
<keyword evidence="5" id="KW-0808">Transferase</keyword>
<evidence type="ECO:0000256" key="8">
    <source>
        <dbReference type="SAM" id="MobiDB-lite"/>
    </source>
</evidence>
<evidence type="ECO:0000256" key="4">
    <source>
        <dbReference type="ARBA" id="ARBA00022553"/>
    </source>
</evidence>
<keyword evidence="9" id="KW-0812">Transmembrane</keyword>
<comment type="catalytic activity">
    <reaction evidence="1">
        <text>ATP + protein L-histidine = ADP + protein N-phospho-L-histidine.</text>
        <dbReference type="EC" id="2.7.13.3"/>
    </reaction>
</comment>
<evidence type="ECO:0000313" key="12">
    <source>
        <dbReference type="Proteomes" id="UP000183047"/>
    </source>
</evidence>